<keyword evidence="4" id="KW-0833">Ubl conjugation pathway</keyword>
<comment type="similarity">
    <text evidence="1">Belongs to the APC10 family.</text>
</comment>
<dbReference type="Proteomes" id="UP001150904">
    <property type="component" value="Unassembled WGS sequence"/>
</dbReference>
<dbReference type="PROSITE" id="PS51284">
    <property type="entry name" value="DOC"/>
    <property type="match status" value="1"/>
</dbReference>
<sequence length="420" mass="46521">MPHLRRQPNPQGFPAPNGPSGPGSLRAQFQTPPSRQTPSNPTHRLAPSTGPQDITPEPGPALAHPAAHSSFFSVFGRPRLEQHPPPVVDEEDVFDDDFDPNAQDMEPDEEEFDEDLILEDQIEPEDGLDDTELVDEDDLDEEVEDQLEDDADEEMHDRGKSPSPLPPNLREISSLASWTVSTSKPGCGVAALRHPSPSQYWQSDGPQPHTLTLHFFKLVAVVRIRVYLDFELDESYTPTKIIFLAGMGGNDLVEFGTWEGDGPCGWVDVPLEGVGGRNGGWVRDDAMRRKRKSKGEAGNNEDEAEGRNGDLDEHDPYTGNVLKAMVIQMRIMENHQNGKDTHVRGFQVFACDDSRRRMAAAPSASADGRHRRHSVRQSLRGGVLDALNGGRQRSEDVDANRLVETSGLEEPDWMGEPVIR</sequence>
<dbReference type="GO" id="GO:0005680">
    <property type="term" value="C:anaphase-promoting complex"/>
    <property type="evidence" value="ECO:0007669"/>
    <property type="project" value="InterPro"/>
</dbReference>
<dbReference type="InterPro" id="IPR008979">
    <property type="entry name" value="Galactose-bd-like_sf"/>
</dbReference>
<dbReference type="GO" id="GO:0070979">
    <property type="term" value="P:protein K11-linked ubiquitination"/>
    <property type="evidence" value="ECO:0007669"/>
    <property type="project" value="TreeGrafter"/>
</dbReference>
<keyword evidence="5" id="KW-0131">Cell cycle</keyword>
<evidence type="ECO:0000256" key="3">
    <source>
        <dbReference type="ARBA" id="ARBA00022776"/>
    </source>
</evidence>
<dbReference type="PANTHER" id="PTHR12936:SF0">
    <property type="entry name" value="ANAPHASE-PROMOTING COMPLEX SUBUNIT 10"/>
    <property type="match status" value="1"/>
</dbReference>
<evidence type="ECO:0000313" key="9">
    <source>
        <dbReference type="Proteomes" id="UP001150904"/>
    </source>
</evidence>
<protein>
    <recommendedName>
        <fullName evidence="7">DOC domain-containing protein</fullName>
    </recommendedName>
</protein>
<feature type="region of interest" description="Disordered" evidence="6">
    <location>
        <begin position="1"/>
        <end position="170"/>
    </location>
</feature>
<keyword evidence="9" id="KW-1185">Reference proteome</keyword>
<keyword evidence="3" id="KW-0498">Mitosis</keyword>
<name>A0A9W9MP07_9EURO</name>
<dbReference type="OrthoDB" id="24948at2759"/>
<evidence type="ECO:0000256" key="2">
    <source>
        <dbReference type="ARBA" id="ARBA00022618"/>
    </source>
</evidence>
<reference evidence="8" key="2">
    <citation type="journal article" date="2023" name="IMA Fungus">
        <title>Comparative genomic study of the Penicillium genus elucidates a diverse pangenome and 15 lateral gene transfer events.</title>
        <authorList>
            <person name="Petersen C."/>
            <person name="Sorensen T."/>
            <person name="Nielsen M.R."/>
            <person name="Sondergaard T.E."/>
            <person name="Sorensen J.L."/>
            <person name="Fitzpatrick D.A."/>
            <person name="Frisvad J.C."/>
            <person name="Nielsen K.L."/>
        </authorList>
    </citation>
    <scope>NUCLEOTIDE SEQUENCE</scope>
    <source>
        <strain evidence="8">IBT 15544</strain>
    </source>
</reference>
<dbReference type="EMBL" id="JAPQKR010000012">
    <property type="protein sequence ID" value="KAJ5204841.1"/>
    <property type="molecule type" value="Genomic_DNA"/>
</dbReference>
<proteinExistence type="inferred from homology"/>
<gene>
    <name evidence="8" type="ORF">N7498_005720</name>
</gene>
<dbReference type="CDD" id="cd08366">
    <property type="entry name" value="APC10"/>
    <property type="match status" value="1"/>
</dbReference>
<evidence type="ECO:0000256" key="5">
    <source>
        <dbReference type="ARBA" id="ARBA00023306"/>
    </source>
</evidence>
<dbReference type="SUPFAM" id="SSF49785">
    <property type="entry name" value="Galactose-binding domain-like"/>
    <property type="match status" value="1"/>
</dbReference>
<dbReference type="InterPro" id="IPR016901">
    <property type="entry name" value="APC10/Doc1"/>
</dbReference>
<dbReference type="PANTHER" id="PTHR12936">
    <property type="entry name" value="ANAPHASE-PROMOTING COMPLEX 10"/>
    <property type="match status" value="1"/>
</dbReference>
<evidence type="ECO:0000256" key="6">
    <source>
        <dbReference type="SAM" id="MobiDB-lite"/>
    </source>
</evidence>
<reference evidence="8" key="1">
    <citation type="submission" date="2022-12" db="EMBL/GenBank/DDBJ databases">
        <authorList>
            <person name="Petersen C."/>
        </authorList>
    </citation>
    <scope>NUCLEOTIDE SEQUENCE</scope>
    <source>
        <strain evidence="8">IBT 15544</strain>
    </source>
</reference>
<dbReference type="Gene3D" id="2.60.120.260">
    <property type="entry name" value="Galactose-binding domain-like"/>
    <property type="match status" value="1"/>
</dbReference>
<feature type="compositionally biased region" description="Basic and acidic residues" evidence="6">
    <location>
        <begin position="305"/>
        <end position="316"/>
    </location>
</feature>
<dbReference type="RefSeq" id="XP_058309320.1">
    <property type="nucleotide sequence ID" value="XM_058452782.1"/>
</dbReference>
<dbReference type="Pfam" id="PF03256">
    <property type="entry name" value="ANAPC10"/>
    <property type="match status" value="1"/>
</dbReference>
<feature type="domain" description="DOC" evidence="7">
    <location>
        <begin position="148"/>
        <end position="375"/>
    </location>
</feature>
<organism evidence="8 9">
    <name type="scientific">Penicillium cinerascens</name>
    <dbReference type="NCBI Taxonomy" id="70096"/>
    <lineage>
        <taxon>Eukaryota</taxon>
        <taxon>Fungi</taxon>
        <taxon>Dikarya</taxon>
        <taxon>Ascomycota</taxon>
        <taxon>Pezizomycotina</taxon>
        <taxon>Eurotiomycetes</taxon>
        <taxon>Eurotiomycetidae</taxon>
        <taxon>Eurotiales</taxon>
        <taxon>Aspergillaceae</taxon>
        <taxon>Penicillium</taxon>
    </lineage>
</organism>
<evidence type="ECO:0000313" key="8">
    <source>
        <dbReference type="EMBL" id="KAJ5204841.1"/>
    </source>
</evidence>
<feature type="region of interest" description="Disordered" evidence="6">
    <location>
        <begin position="281"/>
        <end position="316"/>
    </location>
</feature>
<dbReference type="SMART" id="SM01337">
    <property type="entry name" value="APC10"/>
    <property type="match status" value="1"/>
</dbReference>
<dbReference type="AlphaFoldDB" id="A0A9W9MP07"/>
<comment type="caution">
    <text evidence="8">The sequence shown here is derived from an EMBL/GenBank/DDBJ whole genome shotgun (WGS) entry which is preliminary data.</text>
</comment>
<evidence type="ECO:0000256" key="4">
    <source>
        <dbReference type="ARBA" id="ARBA00022786"/>
    </source>
</evidence>
<feature type="compositionally biased region" description="Acidic residues" evidence="6">
    <location>
        <begin position="88"/>
        <end position="154"/>
    </location>
</feature>
<dbReference type="InterPro" id="IPR004939">
    <property type="entry name" value="APC_su10/DOC_dom"/>
</dbReference>
<dbReference type="GeneID" id="83180083"/>
<dbReference type="GO" id="GO:0031145">
    <property type="term" value="P:anaphase-promoting complex-dependent catabolic process"/>
    <property type="evidence" value="ECO:0007669"/>
    <property type="project" value="InterPro"/>
</dbReference>
<keyword evidence="2" id="KW-0132">Cell division</keyword>
<accession>A0A9W9MP07</accession>
<dbReference type="GO" id="GO:0051301">
    <property type="term" value="P:cell division"/>
    <property type="evidence" value="ECO:0007669"/>
    <property type="project" value="UniProtKB-KW"/>
</dbReference>
<evidence type="ECO:0000256" key="1">
    <source>
        <dbReference type="ARBA" id="ARBA00006762"/>
    </source>
</evidence>
<evidence type="ECO:0000259" key="7">
    <source>
        <dbReference type="PROSITE" id="PS51284"/>
    </source>
</evidence>
<feature type="compositionally biased region" description="Polar residues" evidence="6">
    <location>
        <begin position="27"/>
        <end position="42"/>
    </location>
</feature>